<reference evidence="1 2" key="1">
    <citation type="submission" date="2018-08" db="EMBL/GenBank/DDBJ databases">
        <title>The complete genome sequence of Streptomyces seoulensis, a pioneer strain for nickel superoxide dismutase discovery.</title>
        <authorList>
            <person name="Shin J."/>
            <person name="Lee J.-S."/>
            <person name="Lee E.-J."/>
            <person name="Youn H.-D."/>
        </authorList>
    </citation>
    <scope>NUCLEOTIDE SEQUENCE [LARGE SCALE GENOMIC DNA]</scope>
    <source>
        <strain evidence="1 2">KCTC 9819</strain>
        <plasmid evidence="1 2">unnamed</plasmid>
    </source>
</reference>
<keyword evidence="2" id="KW-1185">Reference proteome</keyword>
<keyword evidence="1" id="KW-0614">Plasmid</keyword>
<dbReference type="RefSeq" id="WP_031182987.1">
    <property type="nucleotide sequence ID" value="NZ_CP032230.1"/>
</dbReference>
<dbReference type="AlphaFoldDB" id="A0A4P6U3H1"/>
<protein>
    <submittedName>
        <fullName evidence="1">Uncharacterized protein</fullName>
    </submittedName>
</protein>
<dbReference type="Proteomes" id="UP000292547">
    <property type="component" value="Plasmid unnamed"/>
</dbReference>
<dbReference type="GeneID" id="300103015"/>
<name>A0A4P6U3H1_STRSO</name>
<dbReference type="OrthoDB" id="4307417at2"/>
<accession>A0A4P6U3H1</accession>
<dbReference type="STRING" id="73044.GCA_000725795_04878"/>
<evidence type="ECO:0000313" key="2">
    <source>
        <dbReference type="Proteomes" id="UP000292547"/>
    </source>
</evidence>
<organism evidence="1 2">
    <name type="scientific">Streptomyces seoulensis</name>
    <dbReference type="NCBI Taxonomy" id="73044"/>
    <lineage>
        <taxon>Bacteria</taxon>
        <taxon>Bacillati</taxon>
        <taxon>Actinomycetota</taxon>
        <taxon>Actinomycetes</taxon>
        <taxon>Kitasatosporales</taxon>
        <taxon>Streptomycetaceae</taxon>
        <taxon>Streptomyces</taxon>
    </lineage>
</organism>
<dbReference type="EMBL" id="CP032230">
    <property type="protein sequence ID" value="QBJ94490.1"/>
    <property type="molecule type" value="Genomic_DNA"/>
</dbReference>
<dbReference type="KEGG" id="sseo:D0Z67_29420"/>
<evidence type="ECO:0000313" key="1">
    <source>
        <dbReference type="EMBL" id="QBJ94490.1"/>
    </source>
</evidence>
<geneLocation type="plasmid" evidence="1">
    <name>unnamed</name>
</geneLocation>
<gene>
    <name evidence="1" type="ORF">D0Z67_29420</name>
</gene>
<proteinExistence type="predicted"/>
<sequence>MAASMLTPYEPAADEISVPEALLLFAETGHPIARETLVRQCKLQGVELNQAGRGRPVKASWSDLLVVHARWVDSR</sequence>